<protein>
    <submittedName>
        <fullName evidence="3">Uncharacterized protein</fullName>
    </submittedName>
</protein>
<name>A0A7W7YHB5_9BACT</name>
<reference evidence="3 4" key="1">
    <citation type="submission" date="2020-08" db="EMBL/GenBank/DDBJ databases">
        <title>Genomic Encyclopedia of Type Strains, Phase IV (KMG-IV): sequencing the most valuable type-strain genomes for metagenomic binning, comparative biology and taxonomic classification.</title>
        <authorList>
            <person name="Goeker M."/>
        </authorList>
    </citation>
    <scope>NUCLEOTIDE SEQUENCE [LARGE SCALE GENOMIC DNA]</scope>
    <source>
        <strain evidence="3 4">DSM 12251</strain>
    </source>
</reference>
<keyword evidence="2" id="KW-0812">Transmembrane</keyword>
<feature type="region of interest" description="Disordered" evidence="1">
    <location>
        <begin position="75"/>
        <end position="103"/>
    </location>
</feature>
<evidence type="ECO:0000256" key="2">
    <source>
        <dbReference type="SAM" id="Phobius"/>
    </source>
</evidence>
<proteinExistence type="predicted"/>
<keyword evidence="2" id="KW-1133">Transmembrane helix</keyword>
<keyword evidence="4" id="KW-1185">Reference proteome</keyword>
<organism evidence="3 4">
    <name type="scientific">Prosthecobacter dejongeii</name>
    <dbReference type="NCBI Taxonomy" id="48465"/>
    <lineage>
        <taxon>Bacteria</taxon>
        <taxon>Pseudomonadati</taxon>
        <taxon>Verrucomicrobiota</taxon>
        <taxon>Verrucomicrobiia</taxon>
        <taxon>Verrucomicrobiales</taxon>
        <taxon>Verrucomicrobiaceae</taxon>
        <taxon>Prosthecobacter</taxon>
    </lineage>
</organism>
<gene>
    <name evidence="3" type="ORF">HNQ64_000363</name>
</gene>
<evidence type="ECO:0000256" key="1">
    <source>
        <dbReference type="SAM" id="MobiDB-lite"/>
    </source>
</evidence>
<dbReference type="AlphaFoldDB" id="A0A7W7YHB5"/>
<evidence type="ECO:0000313" key="3">
    <source>
        <dbReference type="EMBL" id="MBB5036129.1"/>
    </source>
</evidence>
<evidence type="ECO:0000313" key="4">
    <source>
        <dbReference type="Proteomes" id="UP000534294"/>
    </source>
</evidence>
<feature type="transmembrane region" description="Helical" evidence="2">
    <location>
        <begin position="28"/>
        <end position="49"/>
    </location>
</feature>
<comment type="caution">
    <text evidence="3">The sequence shown here is derived from an EMBL/GenBank/DDBJ whole genome shotgun (WGS) entry which is preliminary data.</text>
</comment>
<accession>A0A7W7YHB5</accession>
<dbReference type="EMBL" id="JACHIF010000001">
    <property type="protein sequence ID" value="MBB5036129.1"/>
    <property type="molecule type" value="Genomic_DNA"/>
</dbReference>
<keyword evidence="2" id="KW-0472">Membrane</keyword>
<feature type="compositionally biased region" description="Low complexity" evidence="1">
    <location>
        <begin position="83"/>
        <end position="92"/>
    </location>
</feature>
<dbReference type="Proteomes" id="UP000534294">
    <property type="component" value="Unassembled WGS sequence"/>
</dbReference>
<sequence>MNPVLAFPIYVQKPATNLYAANTAAMDWFVIATLCFFFFLLGCFAMAAWQIWRRTTRPDPHIQLLMELADSDEETTLKKADEQAQSSSAQSQPWEKPQDWWKS</sequence>